<dbReference type="GO" id="GO:0061630">
    <property type="term" value="F:ubiquitin protein ligase activity"/>
    <property type="evidence" value="ECO:0007669"/>
    <property type="project" value="InterPro"/>
</dbReference>
<evidence type="ECO:0000256" key="2">
    <source>
        <dbReference type="ARBA" id="ARBA00022692"/>
    </source>
</evidence>
<keyword evidence="3" id="KW-0479">Metal-binding</keyword>
<dbReference type="Gene3D" id="3.30.40.10">
    <property type="entry name" value="Zinc/RING finger domain, C3HC4 (zinc finger)"/>
    <property type="match status" value="1"/>
</dbReference>
<proteinExistence type="predicted"/>
<keyword evidence="13" id="KW-1185">Reference proteome</keyword>
<evidence type="ECO:0000256" key="6">
    <source>
        <dbReference type="ARBA" id="ARBA00022833"/>
    </source>
</evidence>
<evidence type="ECO:0000256" key="9">
    <source>
        <dbReference type="PROSITE-ProRule" id="PRU00175"/>
    </source>
</evidence>
<dbReference type="GO" id="GO:1904294">
    <property type="term" value="P:positive regulation of ERAD pathway"/>
    <property type="evidence" value="ECO:0007669"/>
    <property type="project" value="InterPro"/>
</dbReference>
<evidence type="ECO:0000256" key="8">
    <source>
        <dbReference type="ARBA" id="ARBA00023136"/>
    </source>
</evidence>
<organism evidence="12 13">
    <name type="scientific">Amphimedon queenslandica</name>
    <name type="common">Sponge</name>
    <dbReference type="NCBI Taxonomy" id="400682"/>
    <lineage>
        <taxon>Eukaryota</taxon>
        <taxon>Metazoa</taxon>
        <taxon>Porifera</taxon>
        <taxon>Demospongiae</taxon>
        <taxon>Heteroscleromorpha</taxon>
        <taxon>Haplosclerida</taxon>
        <taxon>Niphatidae</taxon>
        <taxon>Amphimedon</taxon>
    </lineage>
</organism>
<feature type="transmembrane region" description="Helical" evidence="10">
    <location>
        <begin position="26"/>
        <end position="44"/>
    </location>
</feature>
<dbReference type="InterPro" id="IPR001841">
    <property type="entry name" value="Znf_RING"/>
</dbReference>
<evidence type="ECO:0000256" key="5">
    <source>
        <dbReference type="ARBA" id="ARBA00022786"/>
    </source>
</evidence>
<evidence type="ECO:0000256" key="1">
    <source>
        <dbReference type="ARBA" id="ARBA00004141"/>
    </source>
</evidence>
<feature type="domain" description="RING-type" evidence="11">
    <location>
        <begin position="86"/>
        <end position="124"/>
    </location>
</feature>
<evidence type="ECO:0000256" key="7">
    <source>
        <dbReference type="ARBA" id="ARBA00022989"/>
    </source>
</evidence>
<protein>
    <recommendedName>
        <fullName evidence="11">RING-type domain-containing protein</fullName>
    </recommendedName>
</protein>
<reference evidence="12" key="2">
    <citation type="submission" date="2024-06" db="UniProtKB">
        <authorList>
            <consortium name="EnsemblMetazoa"/>
        </authorList>
    </citation>
    <scope>IDENTIFICATION</scope>
</reference>
<accession>A0AAN0J2G9</accession>
<keyword evidence="4 9" id="KW-0863">Zinc-finger</keyword>
<keyword evidence="7 10" id="KW-1133">Transmembrane helix</keyword>
<dbReference type="GO" id="GO:0016020">
    <property type="term" value="C:membrane"/>
    <property type="evidence" value="ECO:0007669"/>
    <property type="project" value="UniProtKB-SubCell"/>
</dbReference>
<evidence type="ECO:0000259" key="11">
    <source>
        <dbReference type="PROSITE" id="PS50089"/>
    </source>
</evidence>
<dbReference type="PROSITE" id="PS00518">
    <property type="entry name" value="ZF_RING_1"/>
    <property type="match status" value="1"/>
</dbReference>
<dbReference type="PANTHER" id="PTHR15860:SF0">
    <property type="entry name" value="LP20373P"/>
    <property type="match status" value="1"/>
</dbReference>
<evidence type="ECO:0000256" key="3">
    <source>
        <dbReference type="ARBA" id="ARBA00022723"/>
    </source>
</evidence>
<dbReference type="SUPFAM" id="SSF57850">
    <property type="entry name" value="RING/U-box"/>
    <property type="match status" value="1"/>
</dbReference>
<dbReference type="Pfam" id="PF13639">
    <property type="entry name" value="zf-RING_2"/>
    <property type="match status" value="1"/>
</dbReference>
<dbReference type="PROSITE" id="PS50089">
    <property type="entry name" value="ZF_RING_2"/>
    <property type="match status" value="1"/>
</dbReference>
<keyword evidence="2 10" id="KW-0812">Transmembrane</keyword>
<dbReference type="RefSeq" id="XP_019850928.1">
    <property type="nucleotide sequence ID" value="XM_019995369.1"/>
</dbReference>
<evidence type="ECO:0000313" key="12">
    <source>
        <dbReference type="EnsemblMetazoa" id="XP_019850928.1"/>
    </source>
</evidence>
<dbReference type="Proteomes" id="UP000007879">
    <property type="component" value="Unassembled WGS sequence"/>
</dbReference>
<dbReference type="KEGG" id="aqu:109581327"/>
<dbReference type="GeneID" id="109581327"/>
<comment type="subcellular location">
    <subcellularLocation>
        <location evidence="1">Membrane</location>
        <topology evidence="1">Multi-pass membrane protein</topology>
    </subcellularLocation>
</comment>
<dbReference type="AlphaFoldDB" id="A0AAN0J2G9"/>
<keyword evidence="8 10" id="KW-0472">Membrane</keyword>
<evidence type="ECO:0000313" key="13">
    <source>
        <dbReference type="Proteomes" id="UP000007879"/>
    </source>
</evidence>
<dbReference type="PANTHER" id="PTHR15860">
    <property type="entry name" value="UNCHARACTERIZED RING FINGER-CONTAINING PROTEIN"/>
    <property type="match status" value="1"/>
</dbReference>
<dbReference type="EnsemblMetazoa" id="XM_019995369.1">
    <property type="protein sequence ID" value="XP_019850928.1"/>
    <property type="gene ID" value="LOC109581327"/>
</dbReference>
<reference evidence="13" key="1">
    <citation type="journal article" date="2010" name="Nature">
        <title>The Amphimedon queenslandica genome and the evolution of animal complexity.</title>
        <authorList>
            <person name="Srivastava M."/>
            <person name="Simakov O."/>
            <person name="Chapman J."/>
            <person name="Fahey B."/>
            <person name="Gauthier M.E."/>
            <person name="Mitros T."/>
            <person name="Richards G.S."/>
            <person name="Conaco C."/>
            <person name="Dacre M."/>
            <person name="Hellsten U."/>
            <person name="Larroux C."/>
            <person name="Putnam N.H."/>
            <person name="Stanke M."/>
            <person name="Adamska M."/>
            <person name="Darling A."/>
            <person name="Degnan S.M."/>
            <person name="Oakley T.H."/>
            <person name="Plachetzki D.C."/>
            <person name="Zhai Y."/>
            <person name="Adamski M."/>
            <person name="Calcino A."/>
            <person name="Cummins S.F."/>
            <person name="Goodstein D.M."/>
            <person name="Harris C."/>
            <person name="Jackson D.J."/>
            <person name="Leys S.P."/>
            <person name="Shu S."/>
            <person name="Woodcroft B.J."/>
            <person name="Vervoort M."/>
            <person name="Kosik K.S."/>
            <person name="Manning G."/>
            <person name="Degnan B.M."/>
            <person name="Rokhsar D.S."/>
        </authorList>
    </citation>
    <scope>NUCLEOTIDE SEQUENCE [LARGE SCALE GENOMIC DNA]</scope>
</reference>
<evidence type="ECO:0000256" key="10">
    <source>
        <dbReference type="SAM" id="Phobius"/>
    </source>
</evidence>
<dbReference type="InterPro" id="IPR017907">
    <property type="entry name" value="Znf_RING_CS"/>
</dbReference>
<dbReference type="InterPro" id="IPR013083">
    <property type="entry name" value="Znf_RING/FYVE/PHD"/>
</dbReference>
<dbReference type="InterPro" id="IPR044235">
    <property type="entry name" value="RNFT1/2"/>
</dbReference>
<name>A0AAN0J2G9_AMPQE</name>
<sequence>MLLENLSQFYRTLIPTPLWFGFCSNYYDTGAVFAIIVTAGYLMIKGAVILASGRELFKALCTFIRDKTYGIPLKKDELLESCESTCPICQDEFNAPIMLRCRHVFCENCVLQWFDRERTCPLCRASIACDPKWRDGSTSAWPQLF</sequence>
<dbReference type="GO" id="GO:0008270">
    <property type="term" value="F:zinc ion binding"/>
    <property type="evidence" value="ECO:0007669"/>
    <property type="project" value="UniProtKB-KW"/>
</dbReference>
<evidence type="ECO:0000256" key="4">
    <source>
        <dbReference type="ARBA" id="ARBA00022771"/>
    </source>
</evidence>
<keyword evidence="5" id="KW-0833">Ubl conjugation pathway</keyword>
<dbReference type="SMART" id="SM00184">
    <property type="entry name" value="RING"/>
    <property type="match status" value="1"/>
</dbReference>
<keyword evidence="6" id="KW-0862">Zinc</keyword>